<evidence type="ECO:0000256" key="2">
    <source>
        <dbReference type="ARBA" id="ARBA00022737"/>
    </source>
</evidence>
<evidence type="ECO:0000313" key="5">
    <source>
        <dbReference type="EMBL" id="CAI9099138.1"/>
    </source>
</evidence>
<dbReference type="InterPro" id="IPR039647">
    <property type="entry name" value="EF_hand_pair_protein_CML-like"/>
</dbReference>
<evidence type="ECO:0000313" key="6">
    <source>
        <dbReference type="Proteomes" id="UP001161247"/>
    </source>
</evidence>
<feature type="domain" description="EF-hand" evidence="4">
    <location>
        <begin position="49"/>
        <end position="73"/>
    </location>
</feature>
<gene>
    <name evidence="5" type="ORF">OLC1_LOCUS9217</name>
</gene>
<name>A0AAV1CVH6_OLDCO</name>
<evidence type="ECO:0000256" key="1">
    <source>
        <dbReference type="ARBA" id="ARBA00022723"/>
    </source>
</evidence>
<dbReference type="PANTHER" id="PTHR10891">
    <property type="entry name" value="EF-HAND CALCIUM-BINDING DOMAIN CONTAINING PROTEIN"/>
    <property type="match status" value="1"/>
</dbReference>
<keyword evidence="6" id="KW-1185">Reference proteome</keyword>
<reference evidence="5" key="1">
    <citation type="submission" date="2023-03" db="EMBL/GenBank/DDBJ databases">
        <authorList>
            <person name="Julca I."/>
        </authorList>
    </citation>
    <scope>NUCLEOTIDE SEQUENCE</scope>
</reference>
<dbReference type="CDD" id="cd00051">
    <property type="entry name" value="EFh"/>
    <property type="match status" value="2"/>
</dbReference>
<keyword evidence="3" id="KW-0106">Calcium</keyword>
<dbReference type="GO" id="GO:0005509">
    <property type="term" value="F:calcium ion binding"/>
    <property type="evidence" value="ECO:0007669"/>
    <property type="project" value="InterPro"/>
</dbReference>
<dbReference type="Gene3D" id="1.10.238.10">
    <property type="entry name" value="EF-hand"/>
    <property type="match status" value="2"/>
</dbReference>
<evidence type="ECO:0000259" key="4">
    <source>
        <dbReference type="PROSITE" id="PS50222"/>
    </source>
</evidence>
<feature type="domain" description="EF-hand" evidence="4">
    <location>
        <begin position="78"/>
        <end position="109"/>
    </location>
</feature>
<keyword evidence="2" id="KW-0677">Repeat</keyword>
<proteinExistence type="predicted"/>
<dbReference type="SMART" id="SM00054">
    <property type="entry name" value="EFh"/>
    <property type="match status" value="3"/>
</dbReference>
<dbReference type="Proteomes" id="UP001161247">
    <property type="component" value="Chromosome 3"/>
</dbReference>
<dbReference type="InterPro" id="IPR018247">
    <property type="entry name" value="EF_Hand_1_Ca_BS"/>
</dbReference>
<sequence length="109" mass="12408">MSSVRTIDLYRIFERLDKNGDGLVSLEELMWLLHSIGVQTSLEELKLLVFDSNGDGFISSEELKNALCRLGLLDERSCGKDYCTSVINVYDTNCDGKLDFEEFKNMMLV</sequence>
<dbReference type="Pfam" id="PF13405">
    <property type="entry name" value="EF-hand_6"/>
    <property type="match status" value="1"/>
</dbReference>
<protein>
    <submittedName>
        <fullName evidence="5">OLC1v1035915C1</fullName>
    </submittedName>
</protein>
<feature type="domain" description="EF-hand" evidence="4">
    <location>
        <begin position="4"/>
        <end position="39"/>
    </location>
</feature>
<dbReference type="Pfam" id="PF13499">
    <property type="entry name" value="EF-hand_7"/>
    <property type="match status" value="1"/>
</dbReference>
<organism evidence="5 6">
    <name type="scientific">Oldenlandia corymbosa var. corymbosa</name>
    <dbReference type="NCBI Taxonomy" id="529605"/>
    <lineage>
        <taxon>Eukaryota</taxon>
        <taxon>Viridiplantae</taxon>
        <taxon>Streptophyta</taxon>
        <taxon>Embryophyta</taxon>
        <taxon>Tracheophyta</taxon>
        <taxon>Spermatophyta</taxon>
        <taxon>Magnoliopsida</taxon>
        <taxon>eudicotyledons</taxon>
        <taxon>Gunneridae</taxon>
        <taxon>Pentapetalae</taxon>
        <taxon>asterids</taxon>
        <taxon>lamiids</taxon>
        <taxon>Gentianales</taxon>
        <taxon>Rubiaceae</taxon>
        <taxon>Rubioideae</taxon>
        <taxon>Spermacoceae</taxon>
        <taxon>Hedyotis-Oldenlandia complex</taxon>
        <taxon>Oldenlandia</taxon>
    </lineage>
</organism>
<dbReference type="PROSITE" id="PS50222">
    <property type="entry name" value="EF_HAND_2"/>
    <property type="match status" value="3"/>
</dbReference>
<dbReference type="InterPro" id="IPR002048">
    <property type="entry name" value="EF_hand_dom"/>
</dbReference>
<dbReference type="SUPFAM" id="SSF47473">
    <property type="entry name" value="EF-hand"/>
    <property type="match status" value="1"/>
</dbReference>
<dbReference type="PROSITE" id="PS00018">
    <property type="entry name" value="EF_HAND_1"/>
    <property type="match status" value="3"/>
</dbReference>
<accession>A0AAV1CVH6</accession>
<dbReference type="EMBL" id="OX459120">
    <property type="protein sequence ID" value="CAI9099138.1"/>
    <property type="molecule type" value="Genomic_DNA"/>
</dbReference>
<keyword evidence="1" id="KW-0479">Metal-binding</keyword>
<dbReference type="InterPro" id="IPR011992">
    <property type="entry name" value="EF-hand-dom_pair"/>
</dbReference>
<evidence type="ECO:0000256" key="3">
    <source>
        <dbReference type="ARBA" id="ARBA00022837"/>
    </source>
</evidence>
<dbReference type="AlphaFoldDB" id="A0AAV1CVH6"/>